<name>A0ACB8Q7U7_9AGAM</name>
<evidence type="ECO:0000313" key="2">
    <source>
        <dbReference type="Proteomes" id="UP000814128"/>
    </source>
</evidence>
<reference evidence="1" key="2">
    <citation type="journal article" date="2022" name="New Phytol.">
        <title>Evolutionary transition to the ectomycorrhizal habit in the genomes of a hyperdiverse lineage of mushroom-forming fungi.</title>
        <authorList>
            <person name="Looney B."/>
            <person name="Miyauchi S."/>
            <person name="Morin E."/>
            <person name="Drula E."/>
            <person name="Courty P.E."/>
            <person name="Kohler A."/>
            <person name="Kuo A."/>
            <person name="LaButti K."/>
            <person name="Pangilinan J."/>
            <person name="Lipzen A."/>
            <person name="Riley R."/>
            <person name="Andreopoulos W."/>
            <person name="He G."/>
            <person name="Johnson J."/>
            <person name="Nolan M."/>
            <person name="Tritt A."/>
            <person name="Barry K.W."/>
            <person name="Grigoriev I.V."/>
            <person name="Nagy L.G."/>
            <person name="Hibbett D."/>
            <person name="Henrissat B."/>
            <person name="Matheny P.B."/>
            <person name="Labbe J."/>
            <person name="Martin F.M."/>
        </authorList>
    </citation>
    <scope>NUCLEOTIDE SEQUENCE</scope>
    <source>
        <strain evidence="1">EC-137</strain>
    </source>
</reference>
<dbReference type="EMBL" id="MU273842">
    <property type="protein sequence ID" value="KAI0027767.1"/>
    <property type="molecule type" value="Genomic_DNA"/>
</dbReference>
<keyword evidence="2" id="KW-1185">Reference proteome</keyword>
<evidence type="ECO:0000313" key="1">
    <source>
        <dbReference type="EMBL" id="KAI0027767.1"/>
    </source>
</evidence>
<protein>
    <submittedName>
        <fullName evidence="1">Uncharacterized protein</fullName>
    </submittedName>
</protein>
<reference evidence="1" key="1">
    <citation type="submission" date="2021-02" db="EMBL/GenBank/DDBJ databases">
        <authorList>
            <consortium name="DOE Joint Genome Institute"/>
            <person name="Ahrendt S."/>
            <person name="Looney B.P."/>
            <person name="Miyauchi S."/>
            <person name="Morin E."/>
            <person name="Drula E."/>
            <person name="Courty P.E."/>
            <person name="Chicoki N."/>
            <person name="Fauchery L."/>
            <person name="Kohler A."/>
            <person name="Kuo A."/>
            <person name="Labutti K."/>
            <person name="Pangilinan J."/>
            <person name="Lipzen A."/>
            <person name="Riley R."/>
            <person name="Andreopoulos W."/>
            <person name="He G."/>
            <person name="Johnson J."/>
            <person name="Barry K.W."/>
            <person name="Grigoriev I.V."/>
            <person name="Nagy L."/>
            <person name="Hibbett D."/>
            <person name="Henrissat B."/>
            <person name="Matheny P.B."/>
            <person name="Labbe J."/>
            <person name="Martin F."/>
        </authorList>
    </citation>
    <scope>NUCLEOTIDE SEQUENCE</scope>
    <source>
        <strain evidence="1">EC-137</strain>
    </source>
</reference>
<comment type="caution">
    <text evidence="1">The sequence shown here is derived from an EMBL/GenBank/DDBJ whole genome shotgun (WGS) entry which is preliminary data.</text>
</comment>
<organism evidence="1 2">
    <name type="scientific">Vararia minispora EC-137</name>
    <dbReference type="NCBI Taxonomy" id="1314806"/>
    <lineage>
        <taxon>Eukaryota</taxon>
        <taxon>Fungi</taxon>
        <taxon>Dikarya</taxon>
        <taxon>Basidiomycota</taxon>
        <taxon>Agaricomycotina</taxon>
        <taxon>Agaricomycetes</taxon>
        <taxon>Russulales</taxon>
        <taxon>Lachnocladiaceae</taxon>
        <taxon>Vararia</taxon>
    </lineage>
</organism>
<gene>
    <name evidence="1" type="ORF">K488DRAFT_17306</name>
</gene>
<dbReference type="Proteomes" id="UP000814128">
    <property type="component" value="Unassembled WGS sequence"/>
</dbReference>
<proteinExistence type="predicted"/>
<accession>A0ACB8Q7U7</accession>
<feature type="non-terminal residue" evidence="1">
    <location>
        <position position="1"/>
    </location>
</feature>
<sequence length="134" mass="14978">KHKGFDIRIFASELSFSLRGELLFTAHINECNAAHLDGRTRIHLSAFASFHPSQSALASVLPLNLELWHRRWMHHLLAGFRRAIRDKMVTGVTIESVDVPDPLCEPCLAGKMHAKSFPMTGTVTEQLLALVHAD</sequence>
<feature type="non-terminal residue" evidence="1">
    <location>
        <position position="134"/>
    </location>
</feature>